<evidence type="ECO:0000256" key="7">
    <source>
        <dbReference type="SAM" id="MobiDB-lite"/>
    </source>
</evidence>
<dbReference type="Gramene" id="OGLUM07G07400.1">
    <property type="protein sequence ID" value="OGLUM07G07400.1"/>
    <property type="gene ID" value="OGLUM07G07400"/>
</dbReference>
<name>A0A0E0AHG3_9ORYZ</name>
<feature type="compositionally biased region" description="Low complexity" evidence="7">
    <location>
        <begin position="444"/>
        <end position="460"/>
    </location>
</feature>
<evidence type="ECO:0000259" key="9">
    <source>
        <dbReference type="PROSITE" id="PS50102"/>
    </source>
</evidence>
<evidence type="ECO:0000256" key="5">
    <source>
        <dbReference type="ARBA" id="ARBA00023157"/>
    </source>
</evidence>
<dbReference type="PANTHER" id="PTHR19965:SF26">
    <property type="entry name" value="OS07G0237100 PROTEIN"/>
    <property type="match status" value="1"/>
</dbReference>
<reference evidence="10" key="2">
    <citation type="submission" date="2018-05" db="EMBL/GenBank/DDBJ databases">
        <title>OgluRS3 (Oryza glumaepatula Reference Sequence Version 3).</title>
        <authorList>
            <person name="Zhang J."/>
            <person name="Kudrna D."/>
            <person name="Lee S."/>
            <person name="Talag J."/>
            <person name="Welchert J."/>
            <person name="Wing R.A."/>
        </authorList>
    </citation>
    <scope>NUCLEOTIDE SEQUENCE [LARGE SCALE GENOMIC DNA]</scope>
</reference>
<dbReference type="InterPro" id="IPR000504">
    <property type="entry name" value="RRM_dom"/>
</dbReference>
<keyword evidence="3 8" id="KW-0732">Signal</keyword>
<dbReference type="GO" id="GO:0005179">
    <property type="term" value="F:hormone activity"/>
    <property type="evidence" value="ECO:0007669"/>
    <property type="project" value="UniProtKB-KW"/>
</dbReference>
<dbReference type="EnsemblPlants" id="OGLUM07G07400.1">
    <property type="protein sequence ID" value="OGLUM07G07400.1"/>
    <property type="gene ID" value="OGLUM07G07400"/>
</dbReference>
<feature type="region of interest" description="Disordered" evidence="7">
    <location>
        <begin position="439"/>
        <end position="478"/>
    </location>
</feature>
<dbReference type="InterPro" id="IPR008801">
    <property type="entry name" value="RALF"/>
</dbReference>
<feature type="compositionally biased region" description="Low complexity" evidence="7">
    <location>
        <begin position="276"/>
        <end position="294"/>
    </location>
</feature>
<dbReference type="SUPFAM" id="SSF54928">
    <property type="entry name" value="RNA-binding domain, RBD"/>
    <property type="match status" value="1"/>
</dbReference>
<dbReference type="HOGENOM" id="CLU_458127_0_0_1"/>
<feature type="region of interest" description="Disordered" evidence="7">
    <location>
        <begin position="180"/>
        <end position="215"/>
    </location>
</feature>
<dbReference type="GO" id="GO:0003729">
    <property type="term" value="F:mRNA binding"/>
    <property type="evidence" value="ECO:0007669"/>
    <property type="project" value="TreeGrafter"/>
</dbReference>
<dbReference type="Gene3D" id="3.30.70.330">
    <property type="match status" value="1"/>
</dbReference>
<dbReference type="Pfam" id="PF05498">
    <property type="entry name" value="RALF"/>
    <property type="match status" value="1"/>
</dbReference>
<keyword evidence="5" id="KW-1015">Disulfide bond</keyword>
<dbReference type="Proteomes" id="UP000026961">
    <property type="component" value="Chromosome 7"/>
</dbReference>
<dbReference type="STRING" id="40148.A0A0E0AHG3"/>
<dbReference type="GO" id="GO:0005634">
    <property type="term" value="C:nucleus"/>
    <property type="evidence" value="ECO:0007669"/>
    <property type="project" value="TreeGrafter"/>
</dbReference>
<dbReference type="GO" id="GO:0006406">
    <property type="term" value="P:mRNA export from nucleus"/>
    <property type="evidence" value="ECO:0007669"/>
    <property type="project" value="TreeGrafter"/>
</dbReference>
<proteinExistence type="inferred from homology"/>
<evidence type="ECO:0000256" key="3">
    <source>
        <dbReference type="ARBA" id="ARBA00022729"/>
    </source>
</evidence>
<keyword evidence="11" id="KW-1185">Reference proteome</keyword>
<dbReference type="InterPro" id="IPR051229">
    <property type="entry name" value="ALYREF_mRNA_export"/>
</dbReference>
<dbReference type="eggNOG" id="KOG0533">
    <property type="taxonomic scope" value="Eukaryota"/>
</dbReference>
<feature type="region of interest" description="Disordered" evidence="7">
    <location>
        <begin position="267"/>
        <end position="308"/>
    </location>
</feature>
<organism evidence="10">
    <name type="scientific">Oryza glumipatula</name>
    <dbReference type="NCBI Taxonomy" id="40148"/>
    <lineage>
        <taxon>Eukaryota</taxon>
        <taxon>Viridiplantae</taxon>
        <taxon>Streptophyta</taxon>
        <taxon>Embryophyta</taxon>
        <taxon>Tracheophyta</taxon>
        <taxon>Spermatophyta</taxon>
        <taxon>Magnoliopsida</taxon>
        <taxon>Liliopsida</taxon>
        <taxon>Poales</taxon>
        <taxon>Poaceae</taxon>
        <taxon>BOP clade</taxon>
        <taxon>Oryzoideae</taxon>
        <taxon>Oryzeae</taxon>
        <taxon>Oryzinae</taxon>
        <taxon>Oryza</taxon>
    </lineage>
</organism>
<dbReference type="PROSITE" id="PS50102">
    <property type="entry name" value="RRM"/>
    <property type="match status" value="1"/>
</dbReference>
<keyword evidence="2" id="KW-0372">Hormone</keyword>
<evidence type="ECO:0000256" key="2">
    <source>
        <dbReference type="ARBA" id="ARBA00022702"/>
    </source>
</evidence>
<dbReference type="InterPro" id="IPR035979">
    <property type="entry name" value="RBD_domain_sf"/>
</dbReference>
<feature type="domain" description="RRM" evidence="9">
    <location>
        <begin position="345"/>
        <end position="422"/>
    </location>
</feature>
<evidence type="ECO:0000256" key="4">
    <source>
        <dbReference type="ARBA" id="ARBA00022884"/>
    </source>
</evidence>
<dbReference type="Pfam" id="PF00076">
    <property type="entry name" value="RRM_1"/>
    <property type="match status" value="1"/>
</dbReference>
<evidence type="ECO:0000313" key="10">
    <source>
        <dbReference type="EnsemblPlants" id="OGLUM07G07400.1"/>
    </source>
</evidence>
<dbReference type="SMART" id="SM00360">
    <property type="entry name" value="RRM"/>
    <property type="match status" value="1"/>
</dbReference>
<dbReference type="AlphaFoldDB" id="A0A0E0AHG3"/>
<comment type="similarity">
    <text evidence="1">Belongs to the plant rapid alkalinization factor (RALF) family.</text>
</comment>
<sequence length="596" mass="64261">MAIAWVNLVILGLSLVALLVLTTIPEVAGGRPGGYIDYGAMNKDRIPGTPEFNHLGGSANQHTRGCEKQLHCRAHRRCGCPHHCLFAKAVEPLRSSRWCDQIRGAQIWWPDLEPYLPWRQRMEEAMPTFAVRRRRRQRLGNAAGEKEMVDAHLEAEGETRKWVTLWVINSDCADVWEMEGDTKDKDGCPPDLDLTVARGIPKPEKKSRGNASSALTSLSQPTAAAAAAAAAISNPQPLAAAAAVTDVALPATMSSGLDMSLDDLIKQSKTKPKGGAPSSSGPTRRAAPPAARAAPYPPPGPKAAGGASPYGVYSEHVAAMAGVVPRPRPPPAAAAAAARSLETGTKLHISNLDPGVTVDDVQELFSEIGELKRYSVNYDKDGKSQGTAEVVFARKVDALEAIKRYDGVILDGNPMKIDLIGNNSETSPMPPTAPLLYNPPFPNYPNSQISRSSGSSAAPPAISPPRSPPPLRPTARSALFHSTPPRLSMYHGEVAKEDNFIKVMVALETVRALEVGQEDFKVAVVLEAVVRAVVAAARGKPVEMNGVAYKNQLQILMLNWTRSRNTSKCCGSRLYEKKRNLEAQRYYTKFPSAPAY</sequence>
<evidence type="ECO:0000313" key="11">
    <source>
        <dbReference type="Proteomes" id="UP000026961"/>
    </source>
</evidence>
<evidence type="ECO:0000256" key="8">
    <source>
        <dbReference type="SAM" id="SignalP"/>
    </source>
</evidence>
<feature type="signal peptide" evidence="8">
    <location>
        <begin position="1"/>
        <end position="29"/>
    </location>
</feature>
<keyword evidence="4 6" id="KW-0694">RNA-binding</keyword>
<evidence type="ECO:0000256" key="1">
    <source>
        <dbReference type="ARBA" id="ARBA00009178"/>
    </source>
</evidence>
<feature type="chain" id="PRO_5002353476" description="RRM domain-containing protein" evidence="8">
    <location>
        <begin position="30"/>
        <end position="596"/>
    </location>
</feature>
<dbReference type="CDD" id="cd12680">
    <property type="entry name" value="RRM_THOC4"/>
    <property type="match status" value="1"/>
</dbReference>
<evidence type="ECO:0000256" key="6">
    <source>
        <dbReference type="PROSITE-ProRule" id="PRU00176"/>
    </source>
</evidence>
<dbReference type="InterPro" id="IPR012677">
    <property type="entry name" value="Nucleotide-bd_a/b_plait_sf"/>
</dbReference>
<dbReference type="PANTHER" id="PTHR19965">
    <property type="entry name" value="RNA AND EXPORT FACTOR BINDING PROTEIN"/>
    <property type="match status" value="1"/>
</dbReference>
<accession>A0A0E0AHG3</accession>
<feature type="compositionally biased region" description="Pro residues" evidence="7">
    <location>
        <begin position="461"/>
        <end position="472"/>
    </location>
</feature>
<protein>
    <recommendedName>
        <fullName evidence="9">RRM domain-containing protein</fullName>
    </recommendedName>
</protein>
<reference evidence="10" key="1">
    <citation type="submission" date="2015-04" db="UniProtKB">
        <authorList>
            <consortium name="EnsemblPlants"/>
        </authorList>
    </citation>
    <scope>IDENTIFICATION</scope>
</reference>